<sequence length="233" mass="25770">MTRLLYFVLIVLISFGVLSACGQGEETEEDLETGAGTEEDKNESEEQGEAVEDSQDEKDETTVEDTEETEEVEETEEANEKESEETNASEETITETVTLYFSDEQLLETYKEQQEVEADSEEGIPAAALQAWINGPEHEELVGPFEGEEVQVQSVEVQDGTAEVSFSESLLDVNAGSSAEMAITEQIALTMEQFGYEETKILIEGEEESSLFGHMDSTEPISANNPDDYEAME</sequence>
<reference evidence="4 5" key="1">
    <citation type="submission" date="2016-10" db="EMBL/GenBank/DDBJ databases">
        <authorList>
            <person name="de Groot N.N."/>
        </authorList>
    </citation>
    <scope>NUCLEOTIDE SEQUENCE [LARGE SCALE GENOMIC DNA]</scope>
    <source>
        <strain evidence="5">P4B,CCM 7963,CECT 7998,DSM 25260,IBRC-M 10614,KCTC 13821</strain>
    </source>
</reference>
<feature type="domain" description="GerMN" evidence="3">
    <location>
        <begin position="125"/>
        <end position="212"/>
    </location>
</feature>
<organism evidence="4 5">
    <name type="scientific">Alteribacillus bidgolensis</name>
    <dbReference type="NCBI Taxonomy" id="930129"/>
    <lineage>
        <taxon>Bacteria</taxon>
        <taxon>Bacillati</taxon>
        <taxon>Bacillota</taxon>
        <taxon>Bacilli</taxon>
        <taxon>Bacillales</taxon>
        <taxon>Bacillaceae</taxon>
        <taxon>Alteribacillus</taxon>
    </lineage>
</organism>
<dbReference type="OrthoDB" id="1954033at2"/>
<dbReference type="Pfam" id="PF10646">
    <property type="entry name" value="Germane"/>
    <property type="match status" value="1"/>
</dbReference>
<feature type="compositionally biased region" description="Acidic residues" evidence="1">
    <location>
        <begin position="40"/>
        <end position="88"/>
    </location>
</feature>
<accession>A0A1G8ISU3</accession>
<protein>
    <submittedName>
        <fullName evidence="4">Sporulation and spore germination</fullName>
    </submittedName>
</protein>
<dbReference type="SMART" id="SM00909">
    <property type="entry name" value="Germane"/>
    <property type="match status" value="1"/>
</dbReference>
<gene>
    <name evidence="4" type="ORF">SAMN05216352_105311</name>
</gene>
<proteinExistence type="predicted"/>
<feature type="region of interest" description="Disordered" evidence="1">
    <location>
        <begin position="207"/>
        <end position="233"/>
    </location>
</feature>
<evidence type="ECO:0000313" key="5">
    <source>
        <dbReference type="Proteomes" id="UP000199017"/>
    </source>
</evidence>
<feature type="chain" id="PRO_5039090325" evidence="2">
    <location>
        <begin position="20"/>
        <end position="233"/>
    </location>
</feature>
<dbReference type="AlphaFoldDB" id="A0A1G8ISU3"/>
<evidence type="ECO:0000313" key="4">
    <source>
        <dbReference type="EMBL" id="SDI21530.1"/>
    </source>
</evidence>
<evidence type="ECO:0000256" key="2">
    <source>
        <dbReference type="SAM" id="SignalP"/>
    </source>
</evidence>
<name>A0A1G8ISU3_9BACI</name>
<dbReference type="STRING" id="930129.SAMN05216352_105311"/>
<keyword evidence="5" id="KW-1185">Reference proteome</keyword>
<feature type="region of interest" description="Disordered" evidence="1">
    <location>
        <begin position="23"/>
        <end position="93"/>
    </location>
</feature>
<dbReference type="PROSITE" id="PS51257">
    <property type="entry name" value="PROKAR_LIPOPROTEIN"/>
    <property type="match status" value="1"/>
</dbReference>
<dbReference type="RefSeq" id="WP_091584758.1">
    <property type="nucleotide sequence ID" value="NZ_FNDU01000005.1"/>
</dbReference>
<evidence type="ECO:0000256" key="1">
    <source>
        <dbReference type="SAM" id="MobiDB-lite"/>
    </source>
</evidence>
<dbReference type="InterPro" id="IPR019606">
    <property type="entry name" value="GerMN"/>
</dbReference>
<feature type="signal peptide" evidence="2">
    <location>
        <begin position="1"/>
        <end position="19"/>
    </location>
</feature>
<evidence type="ECO:0000259" key="3">
    <source>
        <dbReference type="SMART" id="SM00909"/>
    </source>
</evidence>
<keyword evidence="2" id="KW-0732">Signal</keyword>
<dbReference type="Proteomes" id="UP000199017">
    <property type="component" value="Unassembled WGS sequence"/>
</dbReference>
<dbReference type="EMBL" id="FNDU01000005">
    <property type="protein sequence ID" value="SDI21530.1"/>
    <property type="molecule type" value="Genomic_DNA"/>
</dbReference>